<dbReference type="AlphaFoldDB" id="A0A7W5GF71"/>
<dbReference type="RefSeq" id="WP_183418394.1">
    <property type="nucleotide sequence ID" value="NZ_JACHXY010000001.1"/>
</dbReference>
<name>A0A7W5GF71_9MICO</name>
<dbReference type="EMBL" id="JACHXY010000001">
    <property type="protein sequence ID" value="MBB3156897.1"/>
    <property type="molecule type" value="Genomic_DNA"/>
</dbReference>
<dbReference type="InterPro" id="IPR057204">
    <property type="entry name" value="DUF7882"/>
</dbReference>
<dbReference type="Proteomes" id="UP000543579">
    <property type="component" value="Unassembled WGS sequence"/>
</dbReference>
<accession>A0A7W5GF71</accession>
<feature type="domain" description="DUF7882" evidence="1">
    <location>
        <begin position="1"/>
        <end position="94"/>
    </location>
</feature>
<reference evidence="2 3" key="1">
    <citation type="submission" date="2020-08" db="EMBL/GenBank/DDBJ databases">
        <title>Genomic Encyclopedia of Type Strains, Phase III (KMG-III): the genomes of soil and plant-associated and newly described type strains.</title>
        <authorList>
            <person name="Whitman W."/>
        </authorList>
    </citation>
    <scope>NUCLEOTIDE SEQUENCE [LARGE SCALE GENOMIC DNA]</scope>
    <source>
        <strain evidence="2 3">CECT 8356</strain>
    </source>
</reference>
<comment type="caution">
    <text evidence="2">The sequence shown here is derived from an EMBL/GenBank/DDBJ whole genome shotgun (WGS) entry which is preliminary data.</text>
</comment>
<evidence type="ECO:0000313" key="2">
    <source>
        <dbReference type="EMBL" id="MBB3156897.1"/>
    </source>
</evidence>
<gene>
    <name evidence="2" type="ORF">FHS07_000581</name>
</gene>
<dbReference type="Pfam" id="PF25355">
    <property type="entry name" value="DUF7882"/>
    <property type="match status" value="1"/>
</dbReference>
<proteinExistence type="predicted"/>
<organism evidence="2 3">
    <name type="scientific">Microbacterium proteolyticum</name>
    <dbReference type="NCBI Taxonomy" id="1572644"/>
    <lineage>
        <taxon>Bacteria</taxon>
        <taxon>Bacillati</taxon>
        <taxon>Actinomycetota</taxon>
        <taxon>Actinomycetes</taxon>
        <taxon>Micrococcales</taxon>
        <taxon>Microbacteriaceae</taxon>
        <taxon>Microbacterium</taxon>
    </lineage>
</organism>
<evidence type="ECO:0000259" key="1">
    <source>
        <dbReference type="Pfam" id="PF25355"/>
    </source>
</evidence>
<protein>
    <recommendedName>
        <fullName evidence="1">DUF7882 domain-containing protein</fullName>
    </recommendedName>
</protein>
<sequence>MGSLFYGSTQEPVSIPDVVLAHLQAVMTVKLRRGESFTVSLRQSGAGAAHLCTLWVHAAIPLRFVFDTVADIAFDRATLHDFARAANSATGLCIDLTEHGGHDHVAPPSADRSVA</sequence>
<evidence type="ECO:0000313" key="3">
    <source>
        <dbReference type="Proteomes" id="UP000543579"/>
    </source>
</evidence>